<dbReference type="OrthoDB" id="483893at2"/>
<dbReference type="Proteomes" id="UP000238634">
    <property type="component" value="Unassembled WGS sequence"/>
</dbReference>
<organism evidence="1 2">
    <name type="scientific">Phormidesmis priestleyi ULC007</name>
    <dbReference type="NCBI Taxonomy" id="1920490"/>
    <lineage>
        <taxon>Bacteria</taxon>
        <taxon>Bacillati</taxon>
        <taxon>Cyanobacteriota</taxon>
        <taxon>Cyanophyceae</taxon>
        <taxon>Leptolyngbyales</taxon>
        <taxon>Leptolyngbyaceae</taxon>
        <taxon>Phormidesmis</taxon>
    </lineage>
</organism>
<protein>
    <submittedName>
        <fullName evidence="1">SRPBCC family protein</fullName>
    </submittedName>
</protein>
<dbReference type="AlphaFoldDB" id="A0A2T1D6C9"/>
<dbReference type="EMBL" id="PVWG01000048">
    <property type="protein sequence ID" value="PSB16073.1"/>
    <property type="molecule type" value="Genomic_DNA"/>
</dbReference>
<evidence type="ECO:0000313" key="2">
    <source>
        <dbReference type="Proteomes" id="UP000238634"/>
    </source>
</evidence>
<comment type="caution">
    <text evidence="1">The sequence shown here is derived from an EMBL/GenBank/DDBJ whole genome shotgun (WGS) entry which is preliminary data.</text>
</comment>
<dbReference type="SUPFAM" id="SSF55961">
    <property type="entry name" value="Bet v1-like"/>
    <property type="match status" value="1"/>
</dbReference>
<keyword evidence="2" id="KW-1185">Reference proteome</keyword>
<dbReference type="STRING" id="1920490.GCA_001895925_04607"/>
<reference evidence="1 2" key="2">
    <citation type="submission" date="2018-03" db="EMBL/GenBank/DDBJ databases">
        <title>The ancient ancestry and fast evolution of plastids.</title>
        <authorList>
            <person name="Moore K.R."/>
            <person name="Magnabosco C."/>
            <person name="Momper L."/>
            <person name="Gold D.A."/>
            <person name="Bosak T."/>
            <person name="Fournier G.P."/>
        </authorList>
    </citation>
    <scope>NUCLEOTIDE SEQUENCE [LARGE SCALE GENOMIC DNA]</scope>
    <source>
        <strain evidence="1 2">ULC007</strain>
    </source>
</reference>
<gene>
    <name evidence="1" type="ORF">C7B65_22850</name>
</gene>
<name>A0A2T1D6C9_9CYAN</name>
<reference evidence="1 2" key="1">
    <citation type="submission" date="2018-02" db="EMBL/GenBank/DDBJ databases">
        <authorList>
            <person name="Cohen D.B."/>
            <person name="Kent A.D."/>
        </authorList>
    </citation>
    <scope>NUCLEOTIDE SEQUENCE [LARGE SCALE GENOMIC DNA]</scope>
    <source>
        <strain evidence="1 2">ULC007</strain>
    </source>
</reference>
<sequence length="175" mass="19825">MLNLLNRVNFPFKFLHRKRRRLQYTLARTYQTISTASVDDVWKKIIDLADVSWHPLLSSTNLPHGLVAKPGLIYEAMTRLGPFPIRIFVERVDDKSLLSVRILALPGIEERVTYEIKSSVLGTCVSYSVTLQGWLSPLVWSLTKPYAARVASDLAQAVEHPIVEPSSPDRGCFDF</sequence>
<evidence type="ECO:0000313" key="1">
    <source>
        <dbReference type="EMBL" id="PSB16073.1"/>
    </source>
</evidence>
<accession>A0A2T1D6C9</accession>
<proteinExistence type="predicted"/>